<gene>
    <name evidence="2" type="ORF">SAMN05421770_10638</name>
</gene>
<evidence type="ECO:0008006" key="4">
    <source>
        <dbReference type="Google" id="ProtNLM"/>
    </source>
</evidence>
<protein>
    <recommendedName>
        <fullName evidence="4">4-hydroxybenzoate polyprenyltransferase</fullName>
    </recommendedName>
</protein>
<reference evidence="2 3" key="1">
    <citation type="submission" date="2017-06" db="EMBL/GenBank/DDBJ databases">
        <authorList>
            <person name="Kim H.J."/>
            <person name="Triplett B.A."/>
        </authorList>
    </citation>
    <scope>NUCLEOTIDE SEQUENCE [LARGE SCALE GENOMIC DNA]</scope>
    <source>
        <strain evidence="2 3">DSM 18704</strain>
    </source>
</reference>
<dbReference type="AlphaFoldDB" id="A0A239L129"/>
<feature type="transmembrane region" description="Helical" evidence="1">
    <location>
        <begin position="125"/>
        <end position="144"/>
    </location>
</feature>
<feature type="transmembrane region" description="Helical" evidence="1">
    <location>
        <begin position="102"/>
        <end position="119"/>
    </location>
</feature>
<keyword evidence="1" id="KW-1133">Transmembrane helix</keyword>
<feature type="transmembrane region" description="Helical" evidence="1">
    <location>
        <begin position="262"/>
        <end position="280"/>
    </location>
</feature>
<feature type="transmembrane region" description="Helical" evidence="1">
    <location>
        <begin position="21"/>
        <end position="44"/>
    </location>
</feature>
<dbReference type="Proteomes" id="UP000198356">
    <property type="component" value="Unassembled WGS sequence"/>
</dbReference>
<evidence type="ECO:0000313" key="3">
    <source>
        <dbReference type="Proteomes" id="UP000198356"/>
    </source>
</evidence>
<sequence>MASSLSTPRLRTSTERRAPNPIVLWHLLSLDAPTVATLWTWFIARACHLRLPWESLAAMAFAVWILYAADRLLDARILNALPLAKHEELEPRHHFHHRHRPAFLAGIALCSLALTPLLLRLPAEALRLYLIEGALLVAWFLIIHISSGSRRLPKELAVGPFFAAATFIPTVSRLPAERPALLAPAILFSALCSLNCLYIYAWEHSGPKAKARHPERSEGFLHFARSSGGNPHPTTRFALNLLPLLTPALAIAGALLATLEPAIWRLPAACALSALALLTLHRLRARLDPTILRAAADLALLTPLLLLLSHFG</sequence>
<name>A0A239L129_9BACT</name>
<keyword evidence="3" id="KW-1185">Reference proteome</keyword>
<keyword evidence="1" id="KW-0812">Transmembrane</keyword>
<accession>A0A239L129</accession>
<evidence type="ECO:0000256" key="1">
    <source>
        <dbReference type="SAM" id="Phobius"/>
    </source>
</evidence>
<dbReference type="EMBL" id="FZOU01000006">
    <property type="protein sequence ID" value="SNT24297.1"/>
    <property type="molecule type" value="Genomic_DNA"/>
</dbReference>
<evidence type="ECO:0000313" key="2">
    <source>
        <dbReference type="EMBL" id="SNT24297.1"/>
    </source>
</evidence>
<keyword evidence="1" id="KW-0472">Membrane</keyword>
<proteinExistence type="predicted"/>
<dbReference type="RefSeq" id="WP_245818032.1">
    <property type="nucleotide sequence ID" value="NZ_FZOU01000006.1"/>
</dbReference>
<feature type="transmembrane region" description="Helical" evidence="1">
    <location>
        <begin position="181"/>
        <end position="202"/>
    </location>
</feature>
<organism evidence="2 3">
    <name type="scientific">Granulicella rosea</name>
    <dbReference type="NCBI Taxonomy" id="474952"/>
    <lineage>
        <taxon>Bacteria</taxon>
        <taxon>Pseudomonadati</taxon>
        <taxon>Acidobacteriota</taxon>
        <taxon>Terriglobia</taxon>
        <taxon>Terriglobales</taxon>
        <taxon>Acidobacteriaceae</taxon>
        <taxon>Granulicella</taxon>
    </lineage>
</organism>
<feature type="transmembrane region" description="Helical" evidence="1">
    <location>
        <begin position="237"/>
        <end position="256"/>
    </location>
</feature>